<reference evidence="1 2" key="2">
    <citation type="journal article" date="2020" name="Antonie Van Leeuwenhoek">
        <title>Phylogenomic characterisation of a novel corynebacterial species pathogenic to animals.</title>
        <authorList>
            <person name="Moller J."/>
            <person name="Musella L."/>
            <person name="Melnikov V."/>
            <person name="Geissdorfer W."/>
            <person name="Burkovski A."/>
            <person name="Sangal V."/>
        </authorList>
    </citation>
    <scope>NUCLEOTIDE SEQUENCE [LARGE SCALE GENOMIC DNA]</scope>
    <source>
        <strain evidence="1 2">PO100/5</strain>
    </source>
</reference>
<keyword evidence="2" id="KW-1185">Reference proteome</keyword>
<name>A0A7Y4LJE1_9CORY</name>
<accession>A0A7Y4LJE1</accession>
<dbReference type="EMBL" id="CP021417">
    <property type="protein sequence ID" value="ARU47165.2"/>
    <property type="molecule type" value="Genomic_DNA"/>
</dbReference>
<dbReference type="KEGG" id="csil:CBE74_10000"/>
<gene>
    <name evidence="1" type="ORF">CBE74_10000</name>
</gene>
<dbReference type="AlphaFoldDB" id="A0A7Y4LJE1"/>
<evidence type="ECO:0000313" key="1">
    <source>
        <dbReference type="EMBL" id="ARU47165.2"/>
    </source>
</evidence>
<dbReference type="Proteomes" id="UP000195652">
    <property type="component" value="Chromosome"/>
</dbReference>
<sequence length="141" mass="16706">MTSLKSSFLHTQRPPGWGRLGLFRLIREREDLVEQDFADKGWDYRYFFLPNGGESRLTLRRLLLLVDGLDRDSSRFWADVNDTERFTKLELITMTIFNLFSEKAHPFMTAREDQKKQADFEARKQQILAAERMRTRALGME</sequence>
<reference evidence="1 2" key="3">
    <citation type="journal article" date="2020" name="Int. J. Syst. Evol. Microbiol.">
        <title>Corynebacterium silvaticum sp. nov., a unique group of NTTB corynebacteria in wild boar and roe deer.</title>
        <authorList>
            <person name="Dangel A."/>
            <person name="Berger A."/>
            <person name="Rau J."/>
            <person name="Eisenberg T."/>
            <person name="Kampfer P."/>
            <person name="Margos G."/>
            <person name="Contzen M."/>
            <person name="Busse H.J."/>
            <person name="Konrad R."/>
            <person name="Peters M."/>
            <person name="Sting R."/>
            <person name="Sing A."/>
        </authorList>
    </citation>
    <scope>NUCLEOTIDE SEQUENCE [LARGE SCALE GENOMIC DNA]</scope>
    <source>
        <strain evidence="1 2">PO100/5</strain>
    </source>
</reference>
<reference evidence="1 2" key="4">
    <citation type="journal article" date="2020" name="PLoS ONE">
        <title>Taxonomic classification of strain PO100/5 shows a broader geographic distribution and genetic markers of the recently described Corynebacterium silvaticum.</title>
        <authorList>
            <person name="Viana M.V.C."/>
            <person name="Profeta R."/>
            <person name="da Silva A.L."/>
            <person name="Hurtado R."/>
            <person name="Cerqueira J.C."/>
            <person name="Ribeiro B.F.S."/>
            <person name="Almeida M.O."/>
            <person name="Morais-Rodrigues F."/>
            <person name="Soares S.C."/>
            <person name="Oliveira M."/>
            <person name="Tavares L."/>
            <person name="Figueiredo H."/>
            <person name="Wattam A.R."/>
            <person name="Barh D."/>
            <person name="Ghosh P."/>
            <person name="Silva A."/>
            <person name="Azevedo V."/>
        </authorList>
    </citation>
    <scope>NUCLEOTIDE SEQUENCE [LARGE SCALE GENOMIC DNA]</scope>
    <source>
        <strain evidence="1 2">PO100/5</strain>
    </source>
</reference>
<evidence type="ECO:0000313" key="2">
    <source>
        <dbReference type="Proteomes" id="UP000195652"/>
    </source>
</evidence>
<proteinExistence type="predicted"/>
<dbReference type="OrthoDB" id="4427045at2"/>
<reference evidence="1 2" key="1">
    <citation type="journal article" date="2014" name="BMC Vet. Res.">
        <title>First report of Corynebacterium pseudotuberculosis from caseous lymphadenitis lesions in Black Alentejano pig (Sus scrofa domesticus).</title>
        <authorList>
            <person name="Oliveira M."/>
            <person name="Barroco C."/>
            <person name="Mottola C."/>
            <person name="Santos R."/>
            <person name="Lemsaddek A."/>
            <person name="Tavares L."/>
            <person name="Semedo-Lemsaddek T."/>
        </authorList>
    </citation>
    <scope>NUCLEOTIDE SEQUENCE [LARGE SCALE GENOMIC DNA]</scope>
    <source>
        <strain evidence="1 2">PO100/5</strain>
    </source>
</reference>
<organism evidence="1 2">
    <name type="scientific">Corynebacterium silvaticum</name>
    <dbReference type="NCBI Taxonomy" id="2320431"/>
    <lineage>
        <taxon>Bacteria</taxon>
        <taxon>Bacillati</taxon>
        <taxon>Actinomycetota</taxon>
        <taxon>Actinomycetes</taxon>
        <taxon>Mycobacteriales</taxon>
        <taxon>Corynebacteriaceae</taxon>
        <taxon>Corynebacterium</taxon>
    </lineage>
</organism>
<protein>
    <submittedName>
        <fullName evidence="1">Uncharacterized protein</fullName>
    </submittedName>
</protein>